<dbReference type="GO" id="GO:0003700">
    <property type="term" value="F:DNA-binding transcription factor activity"/>
    <property type="evidence" value="ECO:0007669"/>
    <property type="project" value="InterPro"/>
</dbReference>
<gene>
    <name evidence="3" type="ORF">Glove_29g30</name>
</gene>
<dbReference type="InterPro" id="IPR046347">
    <property type="entry name" value="bZIP_sf"/>
</dbReference>
<feature type="region of interest" description="Disordered" evidence="1">
    <location>
        <begin position="42"/>
        <end position="104"/>
    </location>
</feature>
<name>A0A397JKN0_9GLOM</name>
<evidence type="ECO:0000313" key="3">
    <source>
        <dbReference type="EMBL" id="RHZ87862.1"/>
    </source>
</evidence>
<organism evidence="3 4">
    <name type="scientific">Diversispora epigaea</name>
    <dbReference type="NCBI Taxonomy" id="1348612"/>
    <lineage>
        <taxon>Eukaryota</taxon>
        <taxon>Fungi</taxon>
        <taxon>Fungi incertae sedis</taxon>
        <taxon>Mucoromycota</taxon>
        <taxon>Glomeromycotina</taxon>
        <taxon>Glomeromycetes</taxon>
        <taxon>Diversisporales</taxon>
        <taxon>Diversisporaceae</taxon>
        <taxon>Diversispora</taxon>
    </lineage>
</organism>
<accession>A0A397JKN0</accession>
<dbReference type="Pfam" id="PF00170">
    <property type="entry name" value="bZIP_1"/>
    <property type="match status" value="1"/>
</dbReference>
<feature type="compositionally biased region" description="Basic and acidic residues" evidence="1">
    <location>
        <begin position="59"/>
        <end position="74"/>
    </location>
</feature>
<dbReference type="OrthoDB" id="5847285at2759"/>
<protein>
    <recommendedName>
        <fullName evidence="2">BZIP domain-containing protein</fullName>
    </recommendedName>
</protein>
<keyword evidence="4" id="KW-1185">Reference proteome</keyword>
<dbReference type="SMART" id="SM00338">
    <property type="entry name" value="BRLZ"/>
    <property type="match status" value="1"/>
</dbReference>
<dbReference type="Gene3D" id="1.20.5.170">
    <property type="match status" value="1"/>
</dbReference>
<reference evidence="3 4" key="1">
    <citation type="submission" date="2018-08" db="EMBL/GenBank/DDBJ databases">
        <title>Genome and evolution of the arbuscular mycorrhizal fungus Diversispora epigaea (formerly Glomus versiforme) and its bacterial endosymbionts.</title>
        <authorList>
            <person name="Sun X."/>
            <person name="Fei Z."/>
            <person name="Harrison M."/>
        </authorList>
    </citation>
    <scope>NUCLEOTIDE SEQUENCE [LARGE SCALE GENOMIC DNA]</scope>
    <source>
        <strain evidence="3 4">IT104</strain>
    </source>
</reference>
<feature type="region of interest" description="Disordered" evidence="1">
    <location>
        <begin position="122"/>
        <end position="160"/>
    </location>
</feature>
<dbReference type="InterPro" id="IPR004827">
    <property type="entry name" value="bZIP"/>
</dbReference>
<feature type="domain" description="BZIP" evidence="2">
    <location>
        <begin position="135"/>
        <end position="188"/>
    </location>
</feature>
<comment type="caution">
    <text evidence="3">The sequence shown here is derived from an EMBL/GenBank/DDBJ whole genome shotgun (WGS) entry which is preliminary data.</text>
</comment>
<dbReference type="EMBL" id="PQFF01000027">
    <property type="protein sequence ID" value="RHZ87862.1"/>
    <property type="molecule type" value="Genomic_DNA"/>
</dbReference>
<evidence type="ECO:0000256" key="1">
    <source>
        <dbReference type="SAM" id="MobiDB-lite"/>
    </source>
</evidence>
<evidence type="ECO:0000259" key="2">
    <source>
        <dbReference type="PROSITE" id="PS50217"/>
    </source>
</evidence>
<feature type="compositionally biased region" description="Basic and acidic residues" evidence="1">
    <location>
        <begin position="81"/>
        <end position="97"/>
    </location>
</feature>
<dbReference type="AlphaFoldDB" id="A0A397JKN0"/>
<feature type="compositionally biased region" description="Basic and acidic residues" evidence="1">
    <location>
        <begin position="132"/>
        <end position="147"/>
    </location>
</feature>
<dbReference type="SUPFAM" id="SSF57959">
    <property type="entry name" value="Leucine zipper domain"/>
    <property type="match status" value="1"/>
</dbReference>
<evidence type="ECO:0000313" key="4">
    <source>
        <dbReference type="Proteomes" id="UP000266861"/>
    </source>
</evidence>
<dbReference type="PROSITE" id="PS50217">
    <property type="entry name" value="BZIP"/>
    <property type="match status" value="1"/>
</dbReference>
<proteinExistence type="predicted"/>
<dbReference type="Proteomes" id="UP000266861">
    <property type="component" value="Unassembled WGS sequence"/>
</dbReference>
<sequence>MENTHILLNELSSLSPNQTFCNESFSFMNELTIQDVECEIGNQSKKRNREECEGGEEGEGSRKRSHREDEEALRYRKKKKNEAEKLEQKVNELEEKNSTNNIEHPQLIKDYYSILMSQKRNREECEGGEEGEGSRKRSHREDEEALRYRKKKKNEAEKLEQKVNELEEKNRFLKNEVNRLSKEFLELRDFLMIDIICNHL</sequence>